<evidence type="ECO:0000313" key="1">
    <source>
        <dbReference type="EMBL" id="GBR74635.1"/>
    </source>
</evidence>
<comment type="caution">
    <text evidence="1">The sequence shown here is derived from an EMBL/GenBank/DDBJ whole genome shotgun (WGS) entry which is preliminary data.</text>
</comment>
<name>A0A388TCM4_TERA1</name>
<dbReference type="AlphaFoldDB" id="A0A388TCM4"/>
<proteinExistence type="predicted"/>
<organism evidence="1 2">
    <name type="scientific">Termititenax aidoneus</name>
    <dbReference type="NCBI Taxonomy" id="2218524"/>
    <lineage>
        <taxon>Bacteria</taxon>
        <taxon>Bacillati</taxon>
        <taxon>Candidatus Margulisiibacteriota</taxon>
        <taxon>Candidatus Termititenacia</taxon>
        <taxon>Candidatus Termititenacales</taxon>
        <taxon>Candidatus Termititenacaceae</taxon>
        <taxon>Candidatus Termititenax</taxon>
    </lineage>
</organism>
<accession>A0A388TCM4</accession>
<sequence>NLGFFPKGTILAFSKDAWDAKDSAFKAIWKVCDGTNNTPNLVGRFLRGAEYPAGSTGGADSQSVTLETKHMPRHSHTFSGDTASDSIDLIGVYTGNHATYNGTIFKVEQISNTNNSHHNSGNDDRLKISFSMTPSGAISETGGSNISGKGDTFAVNTAPGYYAVIYIMKTS</sequence>
<keyword evidence="2" id="KW-1185">Reference proteome</keyword>
<feature type="non-terminal residue" evidence="1">
    <location>
        <position position="1"/>
    </location>
</feature>
<protein>
    <recommendedName>
        <fullName evidence="3">Phage tail fiber protein</fullName>
    </recommendedName>
</protein>
<dbReference type="EMBL" id="BGZN01000062">
    <property type="protein sequence ID" value="GBR74635.1"/>
    <property type="molecule type" value="Genomic_DNA"/>
</dbReference>
<reference evidence="1 2" key="1">
    <citation type="journal article" date="2019" name="ISME J.">
        <title>Genome analyses of uncultured TG2/ZB3 bacteria in 'Margulisbacteria' specifically attached to ectosymbiotic spirochetes of protists in the termite gut.</title>
        <authorList>
            <person name="Utami Y.D."/>
            <person name="Kuwahara H."/>
            <person name="Igai K."/>
            <person name="Murakami T."/>
            <person name="Sugaya K."/>
            <person name="Morikawa T."/>
            <person name="Nagura Y."/>
            <person name="Yuki M."/>
            <person name="Deevong P."/>
            <person name="Inoue T."/>
            <person name="Kihara K."/>
            <person name="Lo N."/>
            <person name="Yamada A."/>
            <person name="Ohkuma M."/>
            <person name="Hongoh Y."/>
        </authorList>
    </citation>
    <scope>NUCLEOTIDE SEQUENCE [LARGE SCALE GENOMIC DNA]</scope>
    <source>
        <strain evidence="1">NkOx7-01</strain>
    </source>
</reference>
<evidence type="ECO:0000313" key="2">
    <source>
        <dbReference type="Proteomes" id="UP000269352"/>
    </source>
</evidence>
<dbReference type="SUPFAM" id="SSF88874">
    <property type="entry name" value="Receptor-binding domain of short tail fibre protein gp12"/>
    <property type="match status" value="1"/>
</dbReference>
<dbReference type="Proteomes" id="UP000269352">
    <property type="component" value="Unassembled WGS sequence"/>
</dbReference>
<gene>
    <name evidence="1" type="ORF">NO1_1778</name>
</gene>
<evidence type="ECO:0008006" key="3">
    <source>
        <dbReference type="Google" id="ProtNLM"/>
    </source>
</evidence>